<accession>A0A3N4KYY8</accession>
<dbReference type="EMBL" id="ML119117">
    <property type="protein sequence ID" value="RPB14629.1"/>
    <property type="molecule type" value="Genomic_DNA"/>
</dbReference>
<evidence type="ECO:0000313" key="2">
    <source>
        <dbReference type="Proteomes" id="UP000277580"/>
    </source>
</evidence>
<reference evidence="1 2" key="1">
    <citation type="journal article" date="2018" name="Nat. Ecol. Evol.">
        <title>Pezizomycetes genomes reveal the molecular basis of ectomycorrhizal truffle lifestyle.</title>
        <authorList>
            <person name="Murat C."/>
            <person name="Payen T."/>
            <person name="Noel B."/>
            <person name="Kuo A."/>
            <person name="Morin E."/>
            <person name="Chen J."/>
            <person name="Kohler A."/>
            <person name="Krizsan K."/>
            <person name="Balestrini R."/>
            <person name="Da Silva C."/>
            <person name="Montanini B."/>
            <person name="Hainaut M."/>
            <person name="Levati E."/>
            <person name="Barry K.W."/>
            <person name="Belfiori B."/>
            <person name="Cichocki N."/>
            <person name="Clum A."/>
            <person name="Dockter R.B."/>
            <person name="Fauchery L."/>
            <person name="Guy J."/>
            <person name="Iotti M."/>
            <person name="Le Tacon F."/>
            <person name="Lindquist E.A."/>
            <person name="Lipzen A."/>
            <person name="Malagnac F."/>
            <person name="Mello A."/>
            <person name="Molinier V."/>
            <person name="Miyauchi S."/>
            <person name="Poulain J."/>
            <person name="Riccioni C."/>
            <person name="Rubini A."/>
            <person name="Sitrit Y."/>
            <person name="Splivallo R."/>
            <person name="Traeger S."/>
            <person name="Wang M."/>
            <person name="Zifcakova L."/>
            <person name="Wipf D."/>
            <person name="Zambonelli A."/>
            <person name="Paolocci F."/>
            <person name="Nowrousian M."/>
            <person name="Ottonello S."/>
            <person name="Baldrian P."/>
            <person name="Spatafora J.W."/>
            <person name="Henrissat B."/>
            <person name="Nagy L.G."/>
            <person name="Aury J.M."/>
            <person name="Wincker P."/>
            <person name="Grigoriev I.V."/>
            <person name="Bonfante P."/>
            <person name="Martin F.M."/>
        </authorList>
    </citation>
    <scope>NUCLEOTIDE SEQUENCE [LARGE SCALE GENOMIC DNA]</scope>
    <source>
        <strain evidence="1 2">CCBAS932</strain>
    </source>
</reference>
<gene>
    <name evidence="1" type="ORF">P167DRAFT_572359</name>
</gene>
<sequence>MHVRVRLHPDTLCPMLTMVIGPFGYEDWNPALEKIWREQQAKILDETLSRSLFIMRVKDAALPRVIVEWPDRGYRYALYVDNGIAQWVWISDHPGNPPGIQLHSHHFTGGGQLAPITDKTLRMIEAFAAINAPPLGCHYFPCQNHGHCVVNLWLKFNIHSDSSEAREYTPLKVCDNATIKDVFRKICGVKAAAERFCLMPINWVDGVLVKGSPVSYQNAIDNGIIVNDLGWGEEVWLWPCAPKDELTSYDGFWQFEDLLGFPFYPEVLERSEKTDDSGYSSDEWCMIKIGEVPMNNGTIT</sequence>
<dbReference type="OrthoDB" id="10276950at2759"/>
<organism evidence="1 2">
    <name type="scientific">Morchella conica CCBAS932</name>
    <dbReference type="NCBI Taxonomy" id="1392247"/>
    <lineage>
        <taxon>Eukaryota</taxon>
        <taxon>Fungi</taxon>
        <taxon>Dikarya</taxon>
        <taxon>Ascomycota</taxon>
        <taxon>Pezizomycotina</taxon>
        <taxon>Pezizomycetes</taxon>
        <taxon>Pezizales</taxon>
        <taxon>Morchellaceae</taxon>
        <taxon>Morchella</taxon>
    </lineage>
</organism>
<dbReference type="Proteomes" id="UP000277580">
    <property type="component" value="Unassembled WGS sequence"/>
</dbReference>
<name>A0A3N4KYY8_9PEZI</name>
<keyword evidence="2" id="KW-1185">Reference proteome</keyword>
<proteinExistence type="predicted"/>
<dbReference type="InParanoid" id="A0A3N4KYY8"/>
<evidence type="ECO:0000313" key="1">
    <source>
        <dbReference type="EMBL" id="RPB14629.1"/>
    </source>
</evidence>
<dbReference type="AlphaFoldDB" id="A0A3N4KYY8"/>
<protein>
    <submittedName>
        <fullName evidence="1">Uncharacterized protein</fullName>
    </submittedName>
</protein>